<dbReference type="Gene3D" id="3.15.10.30">
    <property type="entry name" value="Haemolymph juvenile hormone binding protein"/>
    <property type="match status" value="1"/>
</dbReference>
<evidence type="ECO:0000313" key="2">
    <source>
        <dbReference type="Proteomes" id="UP001162162"/>
    </source>
</evidence>
<dbReference type="InterPro" id="IPR038606">
    <property type="entry name" value="To_sf"/>
</dbReference>
<dbReference type="Proteomes" id="UP001162162">
    <property type="component" value="Unassembled WGS sequence"/>
</dbReference>
<protein>
    <submittedName>
        <fullName evidence="1">Uncharacterized protein</fullName>
    </submittedName>
</protein>
<dbReference type="AlphaFoldDB" id="A0AAV8YMA0"/>
<dbReference type="EMBL" id="JAPWTK010000078">
    <property type="protein sequence ID" value="KAJ8951863.1"/>
    <property type="molecule type" value="Genomic_DNA"/>
</dbReference>
<reference evidence="1" key="1">
    <citation type="journal article" date="2023" name="Insect Mol. Biol.">
        <title>Genome sequencing provides insights into the evolution of gene families encoding plant cell wall-degrading enzymes in longhorned beetles.</title>
        <authorList>
            <person name="Shin N.R."/>
            <person name="Okamura Y."/>
            <person name="Kirsch R."/>
            <person name="Pauchet Y."/>
        </authorList>
    </citation>
    <scope>NUCLEOTIDE SEQUENCE</scope>
    <source>
        <strain evidence="1">AMC_N1</strain>
    </source>
</reference>
<gene>
    <name evidence="1" type="ORF">NQ318_019839</name>
</gene>
<organism evidence="1 2">
    <name type="scientific">Aromia moschata</name>
    <dbReference type="NCBI Taxonomy" id="1265417"/>
    <lineage>
        <taxon>Eukaryota</taxon>
        <taxon>Metazoa</taxon>
        <taxon>Ecdysozoa</taxon>
        <taxon>Arthropoda</taxon>
        <taxon>Hexapoda</taxon>
        <taxon>Insecta</taxon>
        <taxon>Pterygota</taxon>
        <taxon>Neoptera</taxon>
        <taxon>Endopterygota</taxon>
        <taxon>Coleoptera</taxon>
        <taxon>Polyphaga</taxon>
        <taxon>Cucujiformia</taxon>
        <taxon>Chrysomeloidea</taxon>
        <taxon>Cerambycidae</taxon>
        <taxon>Cerambycinae</taxon>
        <taxon>Callichromatini</taxon>
        <taxon>Aromia</taxon>
    </lineage>
</organism>
<name>A0AAV8YMA0_9CUCU</name>
<accession>A0AAV8YMA0</accession>
<evidence type="ECO:0000313" key="1">
    <source>
        <dbReference type="EMBL" id="KAJ8951863.1"/>
    </source>
</evidence>
<sequence length="232" mass="25226">MEGQKYLKKSTLPKKKTMKVLVFALIAFAVVGNSLAATKIEGDLADHVRNLLAYIKDVLPGDLKVTDVEVTIPDNDIETGSIKVNEASLTGLGDLAYTVGRSADDDTEVDFVASFDELLAVVDLELDLSGLLTFQTNLVISVDLLKIDFTGDVAINDDYTEATDFHILLSLEDDAISVKGLLSDEFSEELSTELTTQVPLIVNEMMTAVTDQVSDIIKYALNIALTIIDNYS</sequence>
<keyword evidence="2" id="KW-1185">Reference proteome</keyword>
<comment type="caution">
    <text evidence="1">The sequence shown here is derived from an EMBL/GenBank/DDBJ whole genome shotgun (WGS) entry which is preliminary data.</text>
</comment>
<proteinExistence type="predicted"/>